<dbReference type="RefSeq" id="WP_145719302.1">
    <property type="nucleotide sequence ID" value="NZ_BAAAFY010000003.1"/>
</dbReference>
<accession>A0A562SLE8</accession>
<dbReference type="Gene3D" id="3.30.70.250">
    <property type="entry name" value="Malonyl-CoA ACP transacylase, ACP-binding"/>
    <property type="match status" value="1"/>
</dbReference>
<organism evidence="6 7">
    <name type="scientific">Chitinophaga japonensis</name>
    <name type="common">Flexibacter japonensis</name>
    <dbReference type="NCBI Taxonomy" id="104662"/>
    <lineage>
        <taxon>Bacteria</taxon>
        <taxon>Pseudomonadati</taxon>
        <taxon>Bacteroidota</taxon>
        <taxon>Chitinophagia</taxon>
        <taxon>Chitinophagales</taxon>
        <taxon>Chitinophagaceae</taxon>
        <taxon>Chitinophaga</taxon>
    </lineage>
</organism>
<evidence type="ECO:0000256" key="4">
    <source>
        <dbReference type="ARBA" id="ARBA00048462"/>
    </source>
</evidence>
<dbReference type="PANTHER" id="PTHR42681">
    <property type="entry name" value="MALONYL-COA-ACYL CARRIER PROTEIN TRANSACYLASE, MITOCHONDRIAL"/>
    <property type="match status" value="1"/>
</dbReference>
<dbReference type="GO" id="GO:0006633">
    <property type="term" value="P:fatty acid biosynthetic process"/>
    <property type="evidence" value="ECO:0007669"/>
    <property type="project" value="TreeGrafter"/>
</dbReference>
<dbReference type="PANTHER" id="PTHR42681:SF1">
    <property type="entry name" value="MALONYL-COA-ACYL CARRIER PROTEIN TRANSACYLASE, MITOCHONDRIAL"/>
    <property type="match status" value="1"/>
</dbReference>
<dbReference type="NCBIfam" id="TIGR00128">
    <property type="entry name" value="fabD"/>
    <property type="match status" value="1"/>
</dbReference>
<keyword evidence="7" id="KW-1185">Reference proteome</keyword>
<sequence length="419" mass="45767">MLKTALLFPGQGAQYPGMGRQLYKSSAIAREVYEQASDALGMDMKKRCFEGSEYDLQQTALAQPAILTTSVAFFRHFIRQEIGCCPQYLAGHSLGEYTALCCAGALQLDDAVRLVHQRGRLMQDAVSAGEGDMAAISGLTDAQVAEICTKVSGIAPAGLWIAAYNLNAQVVIAGSSKQVAAAMQQCVIQGGEAVRLKVSAPFHTPLMSPAADKLLEVLSACCIGQLQCPVIANVTGLPYTDETMIMQGLYTQMTQPVQWRHTLEYLHGQGVGYFIDAGPRKLLRNQVRNHGMRAAAYALEDPADIDALRENIGSNVAAVVTPLSKAMAIAVSTRNRNHDEEAYEAGVITPFRKMKQLQELVEQERRLPLAHEVKAACRQLWQVLQAKQLPPSEARGAYRRLCFETGATLVWPELKEMEI</sequence>
<dbReference type="InterPro" id="IPR050858">
    <property type="entry name" value="Mal-CoA-ACP_Trans/PKS_FabD"/>
</dbReference>
<dbReference type="GO" id="GO:0005829">
    <property type="term" value="C:cytosol"/>
    <property type="evidence" value="ECO:0007669"/>
    <property type="project" value="TreeGrafter"/>
</dbReference>
<dbReference type="OrthoDB" id="9805460at2"/>
<gene>
    <name evidence="6" type="ORF">LX66_5439</name>
</gene>
<evidence type="ECO:0000256" key="2">
    <source>
        <dbReference type="ARBA" id="ARBA00022679"/>
    </source>
</evidence>
<dbReference type="InterPro" id="IPR016035">
    <property type="entry name" value="Acyl_Trfase/lysoPLipase"/>
</dbReference>
<dbReference type="EC" id="2.3.1.39" evidence="1"/>
<dbReference type="Gene3D" id="3.40.366.10">
    <property type="entry name" value="Malonyl-Coenzyme A Acyl Carrier Protein, domain 2"/>
    <property type="match status" value="1"/>
</dbReference>
<name>A0A562SLE8_CHIJA</name>
<dbReference type="InterPro" id="IPR004410">
    <property type="entry name" value="Malonyl_CoA-ACP_transAc_FabD"/>
</dbReference>
<dbReference type="AlphaFoldDB" id="A0A562SLE8"/>
<keyword evidence="3" id="KW-0012">Acyltransferase</keyword>
<dbReference type="SMART" id="SM00827">
    <property type="entry name" value="PKS_AT"/>
    <property type="match status" value="1"/>
</dbReference>
<evidence type="ECO:0000259" key="5">
    <source>
        <dbReference type="SMART" id="SM00827"/>
    </source>
</evidence>
<keyword evidence="2 6" id="KW-0808">Transferase</keyword>
<dbReference type="Pfam" id="PF00698">
    <property type="entry name" value="Acyl_transf_1"/>
    <property type="match status" value="1"/>
</dbReference>
<dbReference type="InterPro" id="IPR001227">
    <property type="entry name" value="Ac_transferase_dom_sf"/>
</dbReference>
<dbReference type="EMBL" id="VLLG01000007">
    <property type="protein sequence ID" value="TWI82121.1"/>
    <property type="molecule type" value="Genomic_DNA"/>
</dbReference>
<evidence type="ECO:0000256" key="3">
    <source>
        <dbReference type="ARBA" id="ARBA00023315"/>
    </source>
</evidence>
<dbReference type="InterPro" id="IPR014043">
    <property type="entry name" value="Acyl_transferase_dom"/>
</dbReference>
<evidence type="ECO:0000256" key="1">
    <source>
        <dbReference type="ARBA" id="ARBA00013258"/>
    </source>
</evidence>
<proteinExistence type="predicted"/>
<reference evidence="6 7" key="1">
    <citation type="journal article" date="2013" name="Stand. Genomic Sci.">
        <title>Genomic Encyclopedia of Type Strains, Phase I: The one thousand microbial genomes (KMG-I) project.</title>
        <authorList>
            <person name="Kyrpides N.C."/>
            <person name="Woyke T."/>
            <person name="Eisen J.A."/>
            <person name="Garrity G."/>
            <person name="Lilburn T.G."/>
            <person name="Beck B.J."/>
            <person name="Whitman W.B."/>
            <person name="Hugenholtz P."/>
            <person name="Klenk H.P."/>
        </authorList>
    </citation>
    <scope>NUCLEOTIDE SEQUENCE [LARGE SCALE GENOMIC DNA]</scope>
    <source>
        <strain evidence="6 7">DSM 13484</strain>
    </source>
</reference>
<evidence type="ECO:0000313" key="7">
    <source>
        <dbReference type="Proteomes" id="UP000316778"/>
    </source>
</evidence>
<feature type="domain" description="Malonyl-CoA:ACP transacylase (MAT)" evidence="5">
    <location>
        <begin position="7"/>
        <end position="336"/>
    </location>
</feature>
<dbReference type="Proteomes" id="UP000316778">
    <property type="component" value="Unassembled WGS sequence"/>
</dbReference>
<dbReference type="GO" id="GO:0004314">
    <property type="term" value="F:[acyl-carrier-protein] S-malonyltransferase activity"/>
    <property type="evidence" value="ECO:0007669"/>
    <property type="project" value="UniProtKB-EC"/>
</dbReference>
<dbReference type="SUPFAM" id="SSF55048">
    <property type="entry name" value="Probable ACP-binding domain of malonyl-CoA ACP transacylase"/>
    <property type="match status" value="1"/>
</dbReference>
<dbReference type="InterPro" id="IPR016036">
    <property type="entry name" value="Malonyl_transacylase_ACP-bd"/>
</dbReference>
<dbReference type="SUPFAM" id="SSF52151">
    <property type="entry name" value="FabD/lysophospholipase-like"/>
    <property type="match status" value="1"/>
</dbReference>
<comment type="catalytic activity">
    <reaction evidence="4">
        <text>holo-[ACP] + malonyl-CoA = malonyl-[ACP] + CoA</text>
        <dbReference type="Rhea" id="RHEA:41792"/>
        <dbReference type="Rhea" id="RHEA-COMP:9623"/>
        <dbReference type="Rhea" id="RHEA-COMP:9685"/>
        <dbReference type="ChEBI" id="CHEBI:57287"/>
        <dbReference type="ChEBI" id="CHEBI:57384"/>
        <dbReference type="ChEBI" id="CHEBI:64479"/>
        <dbReference type="ChEBI" id="CHEBI:78449"/>
        <dbReference type="EC" id="2.3.1.39"/>
    </reaction>
</comment>
<evidence type="ECO:0000313" key="6">
    <source>
        <dbReference type="EMBL" id="TWI82121.1"/>
    </source>
</evidence>
<comment type="caution">
    <text evidence="6">The sequence shown here is derived from an EMBL/GenBank/DDBJ whole genome shotgun (WGS) entry which is preliminary data.</text>
</comment>
<protein>
    <recommendedName>
        <fullName evidence="1">[acyl-carrier-protein] S-malonyltransferase</fullName>
        <ecNumber evidence="1">2.3.1.39</ecNumber>
    </recommendedName>
</protein>